<dbReference type="InterPro" id="IPR003439">
    <property type="entry name" value="ABC_transporter-like_ATP-bd"/>
</dbReference>
<keyword evidence="14" id="KW-1185">Reference proteome</keyword>
<reference evidence="13 14" key="1">
    <citation type="submission" date="2018-06" db="EMBL/GenBank/DDBJ databases">
        <title>Genomic Encyclopedia of Type Strains, Phase IV (KMG-IV): sequencing the most valuable type-strain genomes for metagenomic binning, comparative biology and taxonomic classification.</title>
        <authorList>
            <person name="Goeker M."/>
        </authorList>
    </citation>
    <scope>NUCLEOTIDE SEQUENCE [LARGE SCALE GENOMIC DNA]</scope>
    <source>
        <strain evidence="13 14">DSM 25532</strain>
    </source>
</reference>
<dbReference type="SUPFAM" id="SSF90123">
    <property type="entry name" value="ABC transporter transmembrane region"/>
    <property type="match status" value="1"/>
</dbReference>
<feature type="transmembrane region" description="Helical" evidence="10">
    <location>
        <begin position="292"/>
        <end position="316"/>
    </location>
</feature>
<protein>
    <submittedName>
        <fullName evidence="13">ATP-binding cassette subfamily B protein</fullName>
    </submittedName>
</protein>
<evidence type="ECO:0000256" key="5">
    <source>
        <dbReference type="ARBA" id="ARBA00022741"/>
    </source>
</evidence>
<keyword evidence="7 10" id="KW-1133">Transmembrane helix</keyword>
<dbReference type="PANTHER" id="PTHR43394">
    <property type="entry name" value="ATP-DEPENDENT PERMEASE MDL1, MITOCHONDRIAL"/>
    <property type="match status" value="1"/>
</dbReference>
<evidence type="ECO:0000259" key="11">
    <source>
        <dbReference type="PROSITE" id="PS50893"/>
    </source>
</evidence>
<dbReference type="EMBL" id="QNRR01000005">
    <property type="protein sequence ID" value="RBP43814.1"/>
    <property type="molecule type" value="Genomic_DNA"/>
</dbReference>
<dbReference type="GO" id="GO:0005524">
    <property type="term" value="F:ATP binding"/>
    <property type="evidence" value="ECO:0007669"/>
    <property type="project" value="UniProtKB-KW"/>
</dbReference>
<evidence type="ECO:0000256" key="7">
    <source>
        <dbReference type="ARBA" id="ARBA00022989"/>
    </source>
</evidence>
<dbReference type="PROSITE" id="PS50929">
    <property type="entry name" value="ABC_TM1F"/>
    <property type="match status" value="1"/>
</dbReference>
<name>A0A366HLR5_9BACT</name>
<dbReference type="SUPFAM" id="SSF52540">
    <property type="entry name" value="P-loop containing nucleoside triphosphate hydrolases"/>
    <property type="match status" value="1"/>
</dbReference>
<feature type="transmembrane region" description="Helical" evidence="10">
    <location>
        <begin position="322"/>
        <end position="341"/>
    </location>
</feature>
<keyword evidence="2" id="KW-0813">Transport</keyword>
<keyword evidence="4 10" id="KW-0812">Transmembrane</keyword>
<keyword evidence="5" id="KW-0547">Nucleotide-binding</keyword>
<keyword evidence="6 13" id="KW-0067">ATP-binding</keyword>
<dbReference type="InterPro" id="IPR003593">
    <property type="entry name" value="AAA+_ATPase"/>
</dbReference>
<feature type="region of interest" description="Disordered" evidence="9">
    <location>
        <begin position="1"/>
        <end position="22"/>
    </location>
</feature>
<dbReference type="AlphaFoldDB" id="A0A366HLR5"/>
<sequence length="655" mass="71619">METSSSGPATTSSQPQTPVPPKPAPAALLWSLMQGFRGQYALAIAALLVFTAINYLIPLVGSATIDFALTSGVLPGVTTAAKVAPEAELSALLVSWMGGPELVRAHLWLPALVMVGLTVLAGLFSYLKGRFAAQASDGIVRRLKDRLYDHLQRLPTKYHDHAETGDLIQRCTSDVETLRLAISTQVVDISNAILLLLTALPVMLLLDGRMTAISFVLVVPIVLFGYIYVGRVKHLFREVDEAEGQVTRVVQENLTGLRVVRAFARQGFEIDKFAKPNRLYRDRSLRLLRLMAWYWSTSDFIVLIQQGIVLIAGAWFISQGTLSVGTLFAFIMFLNMLLWPVRQMGRTLTDLGKATVALNRMGEILSEPEESKPNPAGVHPEPFKGGIEARDLVFDHDGKSAALNGISFTVCPGETLAILGPSGSGKSTIMHLLLRLYDYRSGSIHLDGQELTTLDRQWVRSQFSVVMQEPFLFSKTIGENIRLGRDGAAKEEIQEAARLADIHDTINTFSADYGTLVGERGVTLSGGQRQRVALARALLRETPVLLLDDALSAVDAETEATILDALRSRHGQRTTLVIAHRLSTLAHADRVIVLDKGLIIQEGRPVDLLKQEGLYRRLWTIQNAAQEEILEDERLAAAAPAASAAPTPTPFSASR</sequence>
<feature type="domain" description="ABC transporter" evidence="11">
    <location>
        <begin position="387"/>
        <end position="621"/>
    </location>
</feature>
<comment type="caution">
    <text evidence="13">The sequence shown here is derived from an EMBL/GenBank/DDBJ whole genome shotgun (WGS) entry which is preliminary data.</text>
</comment>
<dbReference type="Gene3D" id="3.40.50.300">
    <property type="entry name" value="P-loop containing nucleotide triphosphate hydrolases"/>
    <property type="match status" value="1"/>
</dbReference>
<feature type="transmembrane region" description="Helical" evidence="10">
    <location>
        <begin position="212"/>
        <end position="229"/>
    </location>
</feature>
<dbReference type="PROSITE" id="PS00211">
    <property type="entry name" value="ABC_TRANSPORTER_1"/>
    <property type="match status" value="1"/>
</dbReference>
<dbReference type="InterPro" id="IPR027417">
    <property type="entry name" value="P-loop_NTPase"/>
</dbReference>
<evidence type="ECO:0000256" key="6">
    <source>
        <dbReference type="ARBA" id="ARBA00022840"/>
    </source>
</evidence>
<feature type="compositionally biased region" description="Low complexity" evidence="9">
    <location>
        <begin position="1"/>
        <end position="16"/>
    </location>
</feature>
<evidence type="ECO:0000259" key="12">
    <source>
        <dbReference type="PROSITE" id="PS50929"/>
    </source>
</evidence>
<evidence type="ECO:0000256" key="2">
    <source>
        <dbReference type="ARBA" id="ARBA00022448"/>
    </source>
</evidence>
<dbReference type="PANTHER" id="PTHR43394:SF1">
    <property type="entry name" value="ATP-BINDING CASSETTE SUB-FAMILY B MEMBER 10, MITOCHONDRIAL"/>
    <property type="match status" value="1"/>
</dbReference>
<dbReference type="RefSeq" id="WP_245958186.1">
    <property type="nucleotide sequence ID" value="NZ_QNRR01000005.1"/>
</dbReference>
<dbReference type="CDD" id="cd18542">
    <property type="entry name" value="ABC_6TM_YknU_like"/>
    <property type="match status" value="1"/>
</dbReference>
<evidence type="ECO:0000256" key="9">
    <source>
        <dbReference type="SAM" id="MobiDB-lite"/>
    </source>
</evidence>
<feature type="transmembrane region" description="Helical" evidence="10">
    <location>
        <begin position="107"/>
        <end position="127"/>
    </location>
</feature>
<proteinExistence type="predicted"/>
<accession>A0A366HLR5</accession>
<dbReference type="GO" id="GO:0015421">
    <property type="term" value="F:ABC-type oligopeptide transporter activity"/>
    <property type="evidence" value="ECO:0007669"/>
    <property type="project" value="TreeGrafter"/>
</dbReference>
<dbReference type="FunFam" id="3.40.50.300:FF:000221">
    <property type="entry name" value="Multidrug ABC transporter ATP-binding protein"/>
    <property type="match status" value="1"/>
</dbReference>
<dbReference type="InterPro" id="IPR017871">
    <property type="entry name" value="ABC_transporter-like_CS"/>
</dbReference>
<evidence type="ECO:0000313" key="14">
    <source>
        <dbReference type="Proteomes" id="UP000253426"/>
    </source>
</evidence>
<feature type="transmembrane region" description="Helical" evidence="10">
    <location>
        <begin position="40"/>
        <end position="57"/>
    </location>
</feature>
<evidence type="ECO:0000256" key="1">
    <source>
        <dbReference type="ARBA" id="ARBA00004651"/>
    </source>
</evidence>
<comment type="subcellular location">
    <subcellularLocation>
        <location evidence="1">Cell membrane</location>
        <topology evidence="1">Multi-pass membrane protein</topology>
    </subcellularLocation>
</comment>
<dbReference type="SMART" id="SM00382">
    <property type="entry name" value="AAA"/>
    <property type="match status" value="1"/>
</dbReference>
<keyword evidence="3" id="KW-1003">Cell membrane</keyword>
<feature type="transmembrane region" description="Helical" evidence="10">
    <location>
        <begin position="186"/>
        <end position="206"/>
    </location>
</feature>
<dbReference type="InterPro" id="IPR011527">
    <property type="entry name" value="ABC1_TM_dom"/>
</dbReference>
<dbReference type="Pfam" id="PF00005">
    <property type="entry name" value="ABC_tran"/>
    <property type="match status" value="1"/>
</dbReference>
<dbReference type="GO" id="GO:0016887">
    <property type="term" value="F:ATP hydrolysis activity"/>
    <property type="evidence" value="ECO:0007669"/>
    <property type="project" value="InterPro"/>
</dbReference>
<evidence type="ECO:0000256" key="10">
    <source>
        <dbReference type="SAM" id="Phobius"/>
    </source>
</evidence>
<evidence type="ECO:0000313" key="13">
    <source>
        <dbReference type="EMBL" id="RBP43814.1"/>
    </source>
</evidence>
<keyword evidence="8 10" id="KW-0472">Membrane</keyword>
<dbReference type="Gene3D" id="1.20.1560.10">
    <property type="entry name" value="ABC transporter type 1, transmembrane domain"/>
    <property type="match status" value="1"/>
</dbReference>
<evidence type="ECO:0000256" key="8">
    <source>
        <dbReference type="ARBA" id="ARBA00023136"/>
    </source>
</evidence>
<dbReference type="InterPro" id="IPR036640">
    <property type="entry name" value="ABC1_TM_sf"/>
</dbReference>
<feature type="domain" description="ABC transmembrane type-1" evidence="12">
    <location>
        <begin position="41"/>
        <end position="353"/>
    </location>
</feature>
<dbReference type="InterPro" id="IPR039421">
    <property type="entry name" value="Type_1_exporter"/>
</dbReference>
<gene>
    <name evidence="13" type="ORF">DES53_105213</name>
</gene>
<dbReference type="Pfam" id="PF00664">
    <property type="entry name" value="ABC_membrane"/>
    <property type="match status" value="1"/>
</dbReference>
<evidence type="ECO:0000256" key="3">
    <source>
        <dbReference type="ARBA" id="ARBA00022475"/>
    </source>
</evidence>
<dbReference type="GO" id="GO:0005886">
    <property type="term" value="C:plasma membrane"/>
    <property type="evidence" value="ECO:0007669"/>
    <property type="project" value="UniProtKB-SubCell"/>
</dbReference>
<evidence type="ECO:0000256" key="4">
    <source>
        <dbReference type="ARBA" id="ARBA00022692"/>
    </source>
</evidence>
<dbReference type="PROSITE" id="PS50893">
    <property type="entry name" value="ABC_TRANSPORTER_2"/>
    <property type="match status" value="1"/>
</dbReference>
<dbReference type="Proteomes" id="UP000253426">
    <property type="component" value="Unassembled WGS sequence"/>
</dbReference>
<organism evidence="13 14">
    <name type="scientific">Roseimicrobium gellanilyticum</name>
    <dbReference type="NCBI Taxonomy" id="748857"/>
    <lineage>
        <taxon>Bacteria</taxon>
        <taxon>Pseudomonadati</taxon>
        <taxon>Verrucomicrobiota</taxon>
        <taxon>Verrucomicrobiia</taxon>
        <taxon>Verrucomicrobiales</taxon>
        <taxon>Verrucomicrobiaceae</taxon>
        <taxon>Roseimicrobium</taxon>
    </lineage>
</organism>